<comment type="caution">
    <text evidence="1">The sequence shown here is derived from an EMBL/GenBank/DDBJ whole genome shotgun (WGS) entry which is preliminary data.</text>
</comment>
<proteinExistence type="predicted"/>
<accession>A0ABV1VTJ6</accession>
<dbReference type="EMBL" id="JBEPCV010000080">
    <property type="protein sequence ID" value="MER6909812.1"/>
    <property type="molecule type" value="Genomic_DNA"/>
</dbReference>
<organism evidence="1 2">
    <name type="scientific">Streptomyces flaveolus</name>
    <dbReference type="NCBI Taxonomy" id="67297"/>
    <lineage>
        <taxon>Bacteria</taxon>
        <taxon>Bacillati</taxon>
        <taxon>Actinomycetota</taxon>
        <taxon>Actinomycetes</taxon>
        <taxon>Kitasatosporales</taxon>
        <taxon>Streptomycetaceae</taxon>
        <taxon>Streptomyces</taxon>
    </lineage>
</organism>
<gene>
    <name evidence="1" type="ORF">ABT322_40190</name>
</gene>
<evidence type="ECO:0000313" key="2">
    <source>
        <dbReference type="Proteomes" id="UP001490330"/>
    </source>
</evidence>
<dbReference type="RefSeq" id="WP_350726086.1">
    <property type="nucleotide sequence ID" value="NZ_JBEPCO010000085.1"/>
</dbReference>
<evidence type="ECO:0000313" key="1">
    <source>
        <dbReference type="EMBL" id="MER6909812.1"/>
    </source>
</evidence>
<sequence length="62" mass="6975">MVPTHEATDRLDAGDVPAAGRDELLGRVRRFEEAGRRRAADLRTKPARAEEFAATLWERLEA</sequence>
<name>A0ABV1VTJ6_9ACTN</name>
<protein>
    <submittedName>
        <fullName evidence="1">Uncharacterized protein</fullName>
    </submittedName>
</protein>
<reference evidence="1 2" key="1">
    <citation type="submission" date="2024-06" db="EMBL/GenBank/DDBJ databases">
        <title>The Natural Products Discovery Center: Release of the First 8490 Sequenced Strains for Exploring Actinobacteria Biosynthetic Diversity.</title>
        <authorList>
            <person name="Kalkreuter E."/>
            <person name="Kautsar S.A."/>
            <person name="Yang D."/>
            <person name="Bader C.D."/>
            <person name="Teijaro C.N."/>
            <person name="Fluegel L."/>
            <person name="Davis C.M."/>
            <person name="Simpson J.R."/>
            <person name="Lauterbach L."/>
            <person name="Steele A.D."/>
            <person name="Gui C."/>
            <person name="Meng S."/>
            <person name="Li G."/>
            <person name="Viehrig K."/>
            <person name="Ye F."/>
            <person name="Su P."/>
            <person name="Kiefer A.F."/>
            <person name="Nichols A."/>
            <person name="Cepeda A.J."/>
            <person name="Yan W."/>
            <person name="Fan B."/>
            <person name="Jiang Y."/>
            <person name="Adhikari A."/>
            <person name="Zheng C.-J."/>
            <person name="Schuster L."/>
            <person name="Cowan T.M."/>
            <person name="Smanski M.J."/>
            <person name="Chevrette M.G."/>
            <person name="De Carvalho L.P.S."/>
            <person name="Shen B."/>
        </authorList>
    </citation>
    <scope>NUCLEOTIDE SEQUENCE [LARGE SCALE GENOMIC DNA]</scope>
    <source>
        <strain evidence="1 2">NPDC000632</strain>
    </source>
</reference>
<dbReference type="Proteomes" id="UP001490330">
    <property type="component" value="Unassembled WGS sequence"/>
</dbReference>
<keyword evidence="2" id="KW-1185">Reference proteome</keyword>